<comment type="similarity">
    <text evidence="1">Belongs to the DeoC/FbaB aldolase family. DeoC type 1 subfamily.</text>
</comment>
<dbReference type="Proteomes" id="UP000316270">
    <property type="component" value="Chromosome 8"/>
</dbReference>
<organism evidence="9 10">
    <name type="scientific">Venturia effusa</name>
    <dbReference type="NCBI Taxonomy" id="50376"/>
    <lineage>
        <taxon>Eukaryota</taxon>
        <taxon>Fungi</taxon>
        <taxon>Dikarya</taxon>
        <taxon>Ascomycota</taxon>
        <taxon>Pezizomycotina</taxon>
        <taxon>Dothideomycetes</taxon>
        <taxon>Pleosporomycetidae</taxon>
        <taxon>Venturiales</taxon>
        <taxon>Venturiaceae</taxon>
        <taxon>Venturia</taxon>
    </lineage>
</organism>
<dbReference type="OrthoDB" id="70823at2759"/>
<evidence type="ECO:0000313" key="10">
    <source>
        <dbReference type="Proteomes" id="UP000316270"/>
    </source>
</evidence>
<dbReference type="AlphaFoldDB" id="A0A517LBS2"/>
<dbReference type="UniPathway" id="UPA00002">
    <property type="reaction ID" value="UER00468"/>
</dbReference>
<dbReference type="InterPro" id="IPR011343">
    <property type="entry name" value="DeoC"/>
</dbReference>
<dbReference type="PANTHER" id="PTHR10889:SF1">
    <property type="entry name" value="DEOXYRIBOSE-PHOSPHATE ALDOLASE"/>
    <property type="match status" value="1"/>
</dbReference>
<proteinExistence type="inferred from homology"/>
<keyword evidence="10" id="KW-1185">Reference proteome</keyword>
<evidence type="ECO:0000256" key="4">
    <source>
        <dbReference type="ARBA" id="ARBA00023239"/>
    </source>
</evidence>
<comment type="catalytic activity">
    <reaction evidence="7">
        <text>2-deoxy-D-ribose 5-phosphate = D-glyceraldehyde 3-phosphate + acetaldehyde</text>
        <dbReference type="Rhea" id="RHEA:12821"/>
        <dbReference type="ChEBI" id="CHEBI:15343"/>
        <dbReference type="ChEBI" id="CHEBI:59776"/>
        <dbReference type="ChEBI" id="CHEBI:62877"/>
        <dbReference type="EC" id="4.1.2.4"/>
    </reaction>
</comment>
<evidence type="ECO:0000256" key="1">
    <source>
        <dbReference type="ARBA" id="ARBA00010936"/>
    </source>
</evidence>
<evidence type="ECO:0000256" key="3">
    <source>
        <dbReference type="ARBA" id="ARBA00022490"/>
    </source>
</evidence>
<dbReference type="PIRSF" id="PIRSF001357">
    <property type="entry name" value="DeoC"/>
    <property type="match status" value="1"/>
</dbReference>
<keyword evidence="4" id="KW-0456">Lyase</keyword>
<dbReference type="GO" id="GO:0005737">
    <property type="term" value="C:cytoplasm"/>
    <property type="evidence" value="ECO:0007669"/>
    <property type="project" value="InterPro"/>
</dbReference>
<evidence type="ECO:0000256" key="7">
    <source>
        <dbReference type="ARBA" id="ARBA00048791"/>
    </source>
</evidence>
<accession>A0A517LBS2</accession>
<name>A0A517LBS2_9PEZI</name>
<dbReference type="FunFam" id="3.20.20.70:FF:000044">
    <property type="entry name" value="Deoxyribose-phosphate aldolase"/>
    <property type="match status" value="1"/>
</dbReference>
<keyword evidence="5 8" id="KW-0704">Schiff base</keyword>
<dbReference type="GO" id="GO:0009264">
    <property type="term" value="P:deoxyribonucleotide catabolic process"/>
    <property type="evidence" value="ECO:0007669"/>
    <property type="project" value="InterPro"/>
</dbReference>
<evidence type="ECO:0000313" key="9">
    <source>
        <dbReference type="EMBL" id="QDS73068.1"/>
    </source>
</evidence>
<dbReference type="GO" id="GO:0016052">
    <property type="term" value="P:carbohydrate catabolic process"/>
    <property type="evidence" value="ECO:0007669"/>
    <property type="project" value="TreeGrafter"/>
</dbReference>
<dbReference type="Gene3D" id="3.20.20.70">
    <property type="entry name" value="Aldolase class I"/>
    <property type="match status" value="1"/>
</dbReference>
<reference evidence="9 10" key="1">
    <citation type="submission" date="2019-07" db="EMBL/GenBank/DDBJ databases">
        <title>Finished genome of Venturia effusa.</title>
        <authorList>
            <person name="Young C.A."/>
            <person name="Cox M.P."/>
            <person name="Ganley A.R.D."/>
            <person name="David W.J."/>
        </authorList>
    </citation>
    <scope>NUCLEOTIDE SEQUENCE [LARGE SCALE GENOMIC DNA]</scope>
    <source>
        <strain evidence="10">albino</strain>
    </source>
</reference>
<feature type="active site" description="Proton donor/acceptor" evidence="8">
    <location>
        <position position="224"/>
    </location>
</feature>
<evidence type="ECO:0000256" key="6">
    <source>
        <dbReference type="ARBA" id="ARBA00032755"/>
    </source>
</evidence>
<evidence type="ECO:0000256" key="5">
    <source>
        <dbReference type="ARBA" id="ARBA00023270"/>
    </source>
</evidence>
<dbReference type="SUPFAM" id="SSF51569">
    <property type="entry name" value="Aldolase"/>
    <property type="match status" value="1"/>
</dbReference>
<dbReference type="Pfam" id="PF01791">
    <property type="entry name" value="DeoC"/>
    <property type="match status" value="1"/>
</dbReference>
<dbReference type="GO" id="GO:0004139">
    <property type="term" value="F:deoxyribose-phosphate aldolase activity"/>
    <property type="evidence" value="ECO:0007669"/>
    <property type="project" value="UniProtKB-EC"/>
</dbReference>
<dbReference type="InterPro" id="IPR028581">
    <property type="entry name" value="DeoC_typeI"/>
</dbReference>
<dbReference type="PANTHER" id="PTHR10889">
    <property type="entry name" value="DEOXYRIBOSE-PHOSPHATE ALDOLASE"/>
    <property type="match status" value="1"/>
</dbReference>
<dbReference type="InterPro" id="IPR013785">
    <property type="entry name" value="Aldolase_TIM"/>
</dbReference>
<dbReference type="NCBIfam" id="TIGR00126">
    <property type="entry name" value="deoC"/>
    <property type="match status" value="1"/>
</dbReference>
<dbReference type="HAMAP" id="MF_00114">
    <property type="entry name" value="DeoC_type1"/>
    <property type="match status" value="1"/>
</dbReference>
<protein>
    <recommendedName>
        <fullName evidence="2">deoxyribose-phosphate aldolase</fullName>
        <ecNumber evidence="2">4.1.2.4</ecNumber>
    </recommendedName>
    <alternativeName>
        <fullName evidence="6">2-deoxy-D-ribose 5-phosphate aldolase</fullName>
    </alternativeName>
</protein>
<gene>
    <name evidence="9" type="ORF">FKW77_009797</name>
</gene>
<dbReference type="EC" id="4.1.2.4" evidence="2"/>
<sequence>MPIASSAPDWPSLFSATEHALQDCRTAQFQSRALSPAEIAAYIDHTLLKLDATSIQITNLCEEAKRYGFGAVCVRLDFVAQAVQELKDNPSIGIACVIGFHEGTQPTASKISEAAAAIEAGATELDIVLNRTQLQSGLYDEAYSELQQLRALSTTVVLKLIAETSRLSPSGIMKAAVLAHAARFDYIKTSTGFDGRGASSEDIILMRACCIYLSTAGGPVIKVKASGGVRGYEDAKNMIALGAERIGASSGVKIVQEALRYKKNGEFLGASEKQGVGS</sequence>
<evidence type="ECO:0000256" key="2">
    <source>
        <dbReference type="ARBA" id="ARBA00012515"/>
    </source>
</evidence>
<dbReference type="CDD" id="cd00959">
    <property type="entry name" value="DeoC"/>
    <property type="match status" value="1"/>
</dbReference>
<dbReference type="EMBL" id="CP042192">
    <property type="protein sequence ID" value="QDS73068.1"/>
    <property type="molecule type" value="Genomic_DNA"/>
</dbReference>
<dbReference type="InterPro" id="IPR002915">
    <property type="entry name" value="DeoC/FbaB/LacD_aldolase"/>
</dbReference>
<keyword evidence="3" id="KW-0963">Cytoplasm</keyword>
<evidence type="ECO:0000256" key="8">
    <source>
        <dbReference type="PIRSR" id="PIRSR001357-50"/>
    </source>
</evidence>
<dbReference type="SMART" id="SM01133">
    <property type="entry name" value="DeoC"/>
    <property type="match status" value="1"/>
</dbReference>
<dbReference type="GO" id="GO:0046386">
    <property type="term" value="P:deoxyribose phosphate catabolic process"/>
    <property type="evidence" value="ECO:0007669"/>
    <property type="project" value="UniProtKB-UniPathway"/>
</dbReference>
<feature type="active site" description="Schiff-base intermediate with acetaldehyde" evidence="8">
    <location>
        <position position="188"/>
    </location>
</feature>
<dbReference type="STRING" id="50376.A0A517LBS2"/>